<dbReference type="CDD" id="cd00170">
    <property type="entry name" value="SEC14"/>
    <property type="match status" value="1"/>
</dbReference>
<dbReference type="SUPFAM" id="SSF46938">
    <property type="entry name" value="CRAL/TRIO N-terminal domain"/>
    <property type="match status" value="1"/>
</dbReference>
<dbReference type="GO" id="GO:0016020">
    <property type="term" value="C:membrane"/>
    <property type="evidence" value="ECO:0007669"/>
    <property type="project" value="TreeGrafter"/>
</dbReference>
<dbReference type="GO" id="GO:1902936">
    <property type="term" value="F:phosphatidylinositol bisphosphate binding"/>
    <property type="evidence" value="ECO:0007669"/>
    <property type="project" value="TreeGrafter"/>
</dbReference>
<evidence type="ECO:0000256" key="1">
    <source>
        <dbReference type="SAM" id="MobiDB-lite"/>
    </source>
</evidence>
<dbReference type="InterPro" id="IPR036273">
    <property type="entry name" value="CRAL/TRIO_N_dom_sf"/>
</dbReference>
<dbReference type="PROSITE" id="PS50191">
    <property type="entry name" value="CRAL_TRIO"/>
    <property type="match status" value="1"/>
</dbReference>
<dbReference type="GeneID" id="108046914"/>
<reference evidence="3" key="3">
    <citation type="submission" date="2025-05" db="UniProtKB">
        <authorList>
            <consortium name="EnsemblMetazoa"/>
        </authorList>
    </citation>
    <scope>IDENTIFICATION</scope>
</reference>
<sequence>MSGVGGNETEAEAGGPAEQLQRERQREQDLKELLEWFRQNEKLPKEIEPLLLRRFYQCMFGNVEETQKLIEVNYALRNRHPHLFIQRDPLDADSRRTFDYADILPLPGLTPEKYKVSLYCFRDFEATKMHHTEDTRAFFMVSDCRFVTPDDCANPEILSEGEVQIFDMKGTTMRHISRLTISTLRAYIKFLQLAFPVRLRAIHMVNCPTYLDRIVSVVKPFISEEVFKLIRFHTVSMDSLYEFVPRAMLPEEYGGGAGSLETLRTQTQKTLVEHRDYLMNPNHWVVEKTEKRSGNSWRFFK</sequence>
<dbReference type="Gene3D" id="1.20.5.1200">
    <property type="entry name" value="Alpha-tocopherol transfer"/>
    <property type="match status" value="1"/>
</dbReference>
<organism evidence="5">
    <name type="scientific">Drosophila rhopaloa</name>
    <name type="common">Fruit fly</name>
    <dbReference type="NCBI Taxonomy" id="1041015"/>
    <lineage>
        <taxon>Eukaryota</taxon>
        <taxon>Metazoa</taxon>
        <taxon>Ecdysozoa</taxon>
        <taxon>Arthropoda</taxon>
        <taxon>Hexapoda</taxon>
        <taxon>Insecta</taxon>
        <taxon>Pterygota</taxon>
        <taxon>Neoptera</taxon>
        <taxon>Endopterygota</taxon>
        <taxon>Diptera</taxon>
        <taxon>Brachycera</taxon>
        <taxon>Muscomorpha</taxon>
        <taxon>Ephydroidea</taxon>
        <taxon>Drosophilidae</taxon>
        <taxon>Drosophila</taxon>
        <taxon>Sophophora</taxon>
    </lineage>
</organism>
<accession>A0A6P4F4T4</accession>
<dbReference type="Gene3D" id="3.40.525.10">
    <property type="entry name" value="CRAL-TRIO lipid binding domain"/>
    <property type="match status" value="1"/>
</dbReference>
<dbReference type="RefSeq" id="XP_016982373.1">
    <property type="nucleotide sequence ID" value="XM_017126884.1"/>
</dbReference>
<gene>
    <name evidence="5" type="primary">LOC108046914</name>
    <name evidence="3" type="synonym">108046914</name>
</gene>
<evidence type="ECO:0000313" key="4">
    <source>
        <dbReference type="Proteomes" id="UP001652680"/>
    </source>
</evidence>
<dbReference type="PRINTS" id="PR00180">
    <property type="entry name" value="CRETINALDHBP"/>
</dbReference>
<reference evidence="4" key="1">
    <citation type="journal article" date="2021" name="Elife">
        <title>Highly contiguous assemblies of 101 drosophilid genomes.</title>
        <authorList>
            <person name="Kim B.Y."/>
            <person name="Wang J.R."/>
            <person name="Miller D.E."/>
            <person name="Barmina O."/>
            <person name="Delaney E."/>
            <person name="Thompson A."/>
            <person name="Comeault A.A."/>
            <person name="Peede D."/>
            <person name="D'Agostino E.R."/>
            <person name="Pelaez J."/>
            <person name="Aguilar J.M."/>
            <person name="Haji D."/>
            <person name="Matsunaga T."/>
            <person name="Armstrong E.E."/>
            <person name="Zych M."/>
            <person name="Ogawa Y."/>
            <person name="Stamenkovic-Radak M."/>
            <person name="Jelic M."/>
            <person name="Veselinovic M.S."/>
            <person name="Tanaskovic M."/>
            <person name="Eric P."/>
            <person name="Gao J.J."/>
            <person name="Katoh T.K."/>
            <person name="Toda M.J."/>
            <person name="Watabe H."/>
            <person name="Watada M."/>
            <person name="Davis J.S."/>
            <person name="Moyle L.C."/>
            <person name="Manoli G."/>
            <person name="Bertolini E."/>
            <person name="Kostal V."/>
            <person name="Hawley R.S."/>
            <person name="Takahashi A."/>
            <person name="Jones C.D."/>
            <person name="Price D.K."/>
            <person name="Whiteman N."/>
            <person name="Kopp A."/>
            <person name="Matute D.R."/>
            <person name="Petrov D.A."/>
        </authorList>
    </citation>
    <scope>NUCLEOTIDE SEQUENCE [LARGE SCALE GENOMIC DNA]</scope>
</reference>
<dbReference type="PANTHER" id="PTHR10174:SF222">
    <property type="entry name" value="GH10083P-RELATED"/>
    <property type="match status" value="1"/>
</dbReference>
<dbReference type="InterPro" id="IPR001251">
    <property type="entry name" value="CRAL-TRIO_dom"/>
</dbReference>
<dbReference type="Pfam" id="PF00650">
    <property type="entry name" value="CRAL_TRIO"/>
    <property type="match status" value="1"/>
</dbReference>
<dbReference type="PANTHER" id="PTHR10174">
    <property type="entry name" value="ALPHA-TOCOPHEROL TRANSFER PROTEIN-RELATED"/>
    <property type="match status" value="1"/>
</dbReference>
<dbReference type="InterPro" id="IPR036865">
    <property type="entry name" value="CRAL-TRIO_dom_sf"/>
</dbReference>
<reference evidence="5" key="2">
    <citation type="submission" date="2025-04" db="UniProtKB">
        <authorList>
            <consortium name="RefSeq"/>
        </authorList>
    </citation>
    <scope>IDENTIFICATION</scope>
</reference>
<feature type="region of interest" description="Disordered" evidence="1">
    <location>
        <begin position="1"/>
        <end position="25"/>
    </location>
</feature>
<dbReference type="AlphaFoldDB" id="A0A6P4F4T4"/>
<protein>
    <submittedName>
        <fullName evidence="5">Alpha-tocopherol transfer protein-like</fullName>
    </submittedName>
</protein>
<dbReference type="Proteomes" id="UP001652680">
    <property type="component" value="Unassembled WGS sequence"/>
</dbReference>
<dbReference type="OrthoDB" id="1434354at2759"/>
<proteinExistence type="predicted"/>
<evidence type="ECO:0000259" key="2">
    <source>
        <dbReference type="PROSITE" id="PS50191"/>
    </source>
</evidence>
<name>A0A6P4F4T4_DRORH</name>
<dbReference type="SUPFAM" id="SSF52087">
    <property type="entry name" value="CRAL/TRIO domain"/>
    <property type="match status" value="1"/>
</dbReference>
<feature type="domain" description="CRAL-TRIO" evidence="2">
    <location>
        <begin position="91"/>
        <end position="261"/>
    </location>
</feature>
<dbReference type="SMART" id="SM00516">
    <property type="entry name" value="SEC14"/>
    <property type="match status" value="1"/>
</dbReference>
<evidence type="ECO:0000313" key="3">
    <source>
        <dbReference type="EnsemblMetazoa" id="XP_016982373.1"/>
    </source>
</evidence>
<keyword evidence="4" id="KW-1185">Reference proteome</keyword>
<evidence type="ECO:0000313" key="5">
    <source>
        <dbReference type="RefSeq" id="XP_016982373.1"/>
    </source>
</evidence>
<dbReference type="EnsemblMetazoa" id="XM_017126884.1">
    <property type="protein sequence ID" value="XP_016982373.1"/>
    <property type="gene ID" value="LOC108046914"/>
</dbReference>